<proteinExistence type="predicted"/>
<dbReference type="Proteomes" id="UP000095283">
    <property type="component" value="Unplaced"/>
</dbReference>
<dbReference type="Gene3D" id="1.10.640.10">
    <property type="entry name" value="Haem peroxidase domain superfamily, animal type"/>
    <property type="match status" value="1"/>
</dbReference>
<organism evidence="2 3">
    <name type="scientific">Heterorhabditis bacteriophora</name>
    <name type="common">Entomopathogenic nematode worm</name>
    <dbReference type="NCBI Taxonomy" id="37862"/>
    <lineage>
        <taxon>Eukaryota</taxon>
        <taxon>Metazoa</taxon>
        <taxon>Ecdysozoa</taxon>
        <taxon>Nematoda</taxon>
        <taxon>Chromadorea</taxon>
        <taxon>Rhabditida</taxon>
        <taxon>Rhabditina</taxon>
        <taxon>Rhabditomorpha</taxon>
        <taxon>Strongyloidea</taxon>
        <taxon>Heterorhabditidae</taxon>
        <taxon>Heterorhabditis</taxon>
    </lineage>
</organism>
<protein>
    <submittedName>
        <fullName evidence="3">Uncharacterized protein</fullName>
    </submittedName>
</protein>
<dbReference type="GO" id="GO:0020037">
    <property type="term" value="F:heme binding"/>
    <property type="evidence" value="ECO:0007669"/>
    <property type="project" value="InterPro"/>
</dbReference>
<reference evidence="3" key="1">
    <citation type="submission" date="2016-11" db="UniProtKB">
        <authorList>
            <consortium name="WormBaseParasite"/>
        </authorList>
    </citation>
    <scope>IDENTIFICATION</scope>
</reference>
<evidence type="ECO:0000256" key="1">
    <source>
        <dbReference type="ARBA" id="ARBA00022559"/>
    </source>
</evidence>
<dbReference type="WBParaSite" id="Hba_06764">
    <property type="protein sequence ID" value="Hba_06764"/>
    <property type="gene ID" value="Hba_06764"/>
</dbReference>
<dbReference type="GO" id="GO:0006979">
    <property type="term" value="P:response to oxidative stress"/>
    <property type="evidence" value="ECO:0007669"/>
    <property type="project" value="InterPro"/>
</dbReference>
<sequence length="133" mass="15672">MAFSWLSCAFDDGSVIHFFINISALQDNYSLQCFLTHKTNVSSLIISLIHLLSMNKMWVTWNQCLWDFLELKESWIYHREHLIYNMAFDRHITDAVRNHLFAKPDSPLTGIDLPAVNIQRGRDHGVRPYNDYR</sequence>
<dbReference type="PANTHER" id="PTHR11475:SF131">
    <property type="entry name" value="PEROXIDASE"/>
    <property type="match status" value="1"/>
</dbReference>
<evidence type="ECO:0000313" key="2">
    <source>
        <dbReference type="Proteomes" id="UP000095283"/>
    </source>
</evidence>
<dbReference type="InterPro" id="IPR037120">
    <property type="entry name" value="Haem_peroxidase_sf_animal"/>
</dbReference>
<dbReference type="Pfam" id="PF03098">
    <property type="entry name" value="An_peroxidase"/>
    <property type="match status" value="1"/>
</dbReference>
<dbReference type="PANTHER" id="PTHR11475">
    <property type="entry name" value="OXIDASE/PEROXIDASE"/>
    <property type="match status" value="1"/>
</dbReference>
<evidence type="ECO:0000313" key="3">
    <source>
        <dbReference type="WBParaSite" id="Hba_06764"/>
    </source>
</evidence>
<dbReference type="SUPFAM" id="SSF48113">
    <property type="entry name" value="Heme-dependent peroxidases"/>
    <property type="match status" value="1"/>
</dbReference>
<dbReference type="AlphaFoldDB" id="A0A1I7WNP6"/>
<dbReference type="InterPro" id="IPR019791">
    <property type="entry name" value="Haem_peroxidase_animal"/>
</dbReference>
<name>A0A1I7WNP6_HETBA</name>
<keyword evidence="1" id="KW-0560">Oxidoreductase</keyword>
<dbReference type="PROSITE" id="PS50292">
    <property type="entry name" value="PEROXIDASE_3"/>
    <property type="match status" value="1"/>
</dbReference>
<dbReference type="InterPro" id="IPR010255">
    <property type="entry name" value="Haem_peroxidase_sf"/>
</dbReference>
<dbReference type="GO" id="GO:0004601">
    <property type="term" value="F:peroxidase activity"/>
    <property type="evidence" value="ECO:0007669"/>
    <property type="project" value="UniProtKB-KW"/>
</dbReference>
<keyword evidence="1" id="KW-0575">Peroxidase</keyword>
<accession>A0A1I7WNP6</accession>
<keyword evidence="2" id="KW-1185">Reference proteome</keyword>